<proteinExistence type="predicted"/>
<name>A0A4S8PLN1_9HYPH</name>
<dbReference type="AlphaFoldDB" id="A0A4S8PLN1"/>
<comment type="caution">
    <text evidence="2">The sequence shown here is derived from an EMBL/GenBank/DDBJ whole genome shotgun (WGS) entry which is preliminary data.</text>
</comment>
<evidence type="ECO:0000313" key="2">
    <source>
        <dbReference type="EMBL" id="THV31718.1"/>
    </source>
</evidence>
<reference evidence="2 3" key="1">
    <citation type="submission" date="2019-04" db="EMBL/GenBank/DDBJ databases">
        <title>genome sequence of strain W3.</title>
        <authorList>
            <person name="Gao J."/>
            <person name="Sun J."/>
        </authorList>
    </citation>
    <scope>NUCLEOTIDE SEQUENCE [LARGE SCALE GENOMIC DNA]</scope>
    <source>
        <strain evidence="2 3">W3</strain>
    </source>
</reference>
<sequence>MMAKKLTAGAALILTVFALSSCGNTIRGVGQDAANTVDATQNAANNVDAAASR</sequence>
<evidence type="ECO:0000313" key="3">
    <source>
        <dbReference type="Proteomes" id="UP000307378"/>
    </source>
</evidence>
<protein>
    <submittedName>
        <fullName evidence="2">Entericidin</fullName>
    </submittedName>
</protein>
<feature type="signal peptide" evidence="1">
    <location>
        <begin position="1"/>
        <end position="20"/>
    </location>
</feature>
<dbReference type="Proteomes" id="UP000307378">
    <property type="component" value="Unassembled WGS sequence"/>
</dbReference>
<dbReference type="EMBL" id="STGU01000019">
    <property type="protein sequence ID" value="THV31718.1"/>
    <property type="molecule type" value="Genomic_DNA"/>
</dbReference>
<evidence type="ECO:0000256" key="1">
    <source>
        <dbReference type="SAM" id="SignalP"/>
    </source>
</evidence>
<organism evidence="2 3">
    <name type="scientific">Rhizobium rosettiformans W3</name>
    <dbReference type="NCBI Taxonomy" id="538378"/>
    <lineage>
        <taxon>Bacteria</taxon>
        <taxon>Pseudomonadati</taxon>
        <taxon>Pseudomonadota</taxon>
        <taxon>Alphaproteobacteria</taxon>
        <taxon>Hyphomicrobiales</taxon>
        <taxon>Rhizobiaceae</taxon>
        <taxon>Rhizobium/Agrobacterium group</taxon>
        <taxon>Rhizobium</taxon>
    </lineage>
</organism>
<dbReference type="PROSITE" id="PS51257">
    <property type="entry name" value="PROKAR_LIPOPROTEIN"/>
    <property type="match status" value="1"/>
</dbReference>
<dbReference type="RefSeq" id="WP_113461372.1">
    <property type="nucleotide sequence ID" value="NZ_STGU01000019.1"/>
</dbReference>
<accession>A0A4S8PLN1</accession>
<keyword evidence="1" id="KW-0732">Signal</keyword>
<feature type="chain" id="PRO_5020294507" evidence="1">
    <location>
        <begin position="21"/>
        <end position="53"/>
    </location>
</feature>
<gene>
    <name evidence="2" type="ORF">FAA86_21770</name>
</gene>